<proteinExistence type="predicted"/>
<name>A0A820ZK91_9BILA</name>
<dbReference type="SUPFAM" id="SSF53681">
    <property type="entry name" value="Aspartate/glutamate racemase"/>
    <property type="match status" value="1"/>
</dbReference>
<dbReference type="EMBL" id="CAJOBP010011309">
    <property type="protein sequence ID" value="CAF4566437.1"/>
    <property type="molecule type" value="Genomic_DNA"/>
</dbReference>
<gene>
    <name evidence="1" type="ORF">HFQ381_LOCUS14678</name>
    <name evidence="4" type="ORF">QYT958_LOCUS27854</name>
    <name evidence="3" type="ORF">TOA249_LOCUS13412</name>
    <name evidence="2" type="ORF">UJA718_LOCUS30146</name>
</gene>
<dbReference type="EMBL" id="CAJOBO010000968">
    <property type="protein sequence ID" value="CAF4318787.1"/>
    <property type="molecule type" value="Genomic_DNA"/>
</dbReference>
<dbReference type="Proteomes" id="UP000663851">
    <property type="component" value="Unassembled WGS sequence"/>
</dbReference>
<organism evidence="2 5">
    <name type="scientific">Rotaria socialis</name>
    <dbReference type="NCBI Taxonomy" id="392032"/>
    <lineage>
        <taxon>Eukaryota</taxon>
        <taxon>Metazoa</taxon>
        <taxon>Spiralia</taxon>
        <taxon>Gnathifera</taxon>
        <taxon>Rotifera</taxon>
        <taxon>Eurotatoria</taxon>
        <taxon>Bdelloidea</taxon>
        <taxon>Philodinida</taxon>
        <taxon>Philodinidae</taxon>
        <taxon>Rotaria</taxon>
    </lineage>
</organism>
<dbReference type="GO" id="GO:0016855">
    <property type="term" value="F:racemase and epimerase activity, acting on amino acids and derivatives"/>
    <property type="evidence" value="ECO:0007669"/>
    <property type="project" value="InterPro"/>
</dbReference>
<dbReference type="Proteomes" id="UP000663848">
    <property type="component" value="Unassembled WGS sequence"/>
</dbReference>
<dbReference type="Proteomes" id="UP000663873">
    <property type="component" value="Unassembled WGS sequence"/>
</dbReference>
<evidence type="ECO:0000313" key="3">
    <source>
        <dbReference type="EMBL" id="CAF4642823.1"/>
    </source>
</evidence>
<dbReference type="AlphaFoldDB" id="A0A820ZK91"/>
<keyword evidence="5" id="KW-1185">Reference proteome</keyword>
<evidence type="ECO:0000313" key="2">
    <source>
        <dbReference type="EMBL" id="CAF4566437.1"/>
    </source>
</evidence>
<dbReference type="Gene3D" id="3.40.50.1860">
    <property type="match status" value="2"/>
</dbReference>
<reference evidence="2" key="1">
    <citation type="submission" date="2021-02" db="EMBL/GenBank/DDBJ databases">
        <authorList>
            <person name="Nowell W R."/>
        </authorList>
    </citation>
    <scope>NUCLEOTIDE SEQUENCE</scope>
</reference>
<evidence type="ECO:0000313" key="1">
    <source>
        <dbReference type="EMBL" id="CAF4318787.1"/>
    </source>
</evidence>
<evidence type="ECO:0000313" key="5">
    <source>
        <dbReference type="Proteomes" id="UP000663873"/>
    </source>
</evidence>
<evidence type="ECO:0000313" key="4">
    <source>
        <dbReference type="EMBL" id="CAF4860141.1"/>
    </source>
</evidence>
<dbReference type="InterPro" id="IPR001920">
    <property type="entry name" value="Asp/Glu_race"/>
</dbReference>
<sequence length="75" mass="8614">MRVNDIIMNELSFEIVTEESKQTFLKVTQHLNDEQNIEGIVLGFTEISVLIKQNDIPHVLLCDSTQLHTQLAVDY</sequence>
<dbReference type="EMBL" id="CAJOBR010007279">
    <property type="protein sequence ID" value="CAF4860141.1"/>
    <property type="molecule type" value="Genomic_DNA"/>
</dbReference>
<evidence type="ECO:0008006" key="6">
    <source>
        <dbReference type="Google" id="ProtNLM"/>
    </source>
</evidence>
<dbReference type="Proteomes" id="UP000663838">
    <property type="component" value="Unassembled WGS sequence"/>
</dbReference>
<protein>
    <recommendedName>
        <fullName evidence="6">Aspartate racemase</fullName>
    </recommendedName>
</protein>
<comment type="caution">
    <text evidence="2">The sequence shown here is derived from an EMBL/GenBank/DDBJ whole genome shotgun (WGS) entry which is preliminary data.</text>
</comment>
<accession>A0A820ZK91</accession>
<dbReference type="EMBL" id="CAJOBS010000793">
    <property type="protein sequence ID" value="CAF4642823.1"/>
    <property type="molecule type" value="Genomic_DNA"/>
</dbReference>